<dbReference type="HOGENOM" id="CLU_3353899_0_0_2"/>
<dbReference type="Proteomes" id="UP000007490">
    <property type="component" value="Chromosome"/>
</dbReference>
<sequence>MLSEFSLDSIKVNTQLKIPSQFGVYRVNPRLEEGVK</sequence>
<protein>
    <submittedName>
        <fullName evidence="1">Uncharacterized protein</fullName>
    </submittedName>
</protein>
<keyword evidence="2" id="KW-1185">Reference proteome</keyword>
<reference evidence="1 2" key="2">
    <citation type="journal article" date="2014" name="Int. J. Syst. Evol. Microbiol.">
        <title>Methanobacterium paludis sp. nov. and a novel strain of Methanobacterium lacus isolated from northern peatlands.</title>
        <authorList>
            <person name="Cadillo-Quiroz H."/>
            <person name="Brauer S.L."/>
            <person name="Goodson N."/>
            <person name="Yavitt J.B."/>
            <person name="Zinder S.H."/>
        </authorList>
    </citation>
    <scope>NUCLEOTIDE SEQUENCE [LARGE SCALE GENOMIC DNA]</scope>
    <source>
        <strain evidence="1 2">AL-21</strain>
    </source>
</reference>
<evidence type="ECO:0000313" key="2">
    <source>
        <dbReference type="Proteomes" id="UP000007490"/>
    </source>
</evidence>
<evidence type="ECO:0000313" key="1">
    <source>
        <dbReference type="EMBL" id="ADZ08516.1"/>
    </source>
</evidence>
<name>F0T8A4_METLA</name>
<gene>
    <name evidence="1" type="ordered locus">Metbo_0264</name>
</gene>
<dbReference type="KEGG" id="mel:Metbo_0264"/>
<dbReference type="EMBL" id="CP002551">
    <property type="protein sequence ID" value="ADZ08516.1"/>
    <property type="molecule type" value="Genomic_DNA"/>
</dbReference>
<organism evidence="1 2">
    <name type="scientific">Methanobacterium lacus (strain AL-21)</name>
    <dbReference type="NCBI Taxonomy" id="877455"/>
    <lineage>
        <taxon>Archaea</taxon>
        <taxon>Methanobacteriati</taxon>
        <taxon>Methanobacteriota</taxon>
        <taxon>Methanomada group</taxon>
        <taxon>Methanobacteria</taxon>
        <taxon>Methanobacteriales</taxon>
        <taxon>Methanobacteriaceae</taxon>
        <taxon>Methanobacterium</taxon>
    </lineage>
</organism>
<reference evidence="2" key="1">
    <citation type="submission" date="2011-02" db="EMBL/GenBank/DDBJ databases">
        <title>Complete sequence of Methanobacterium sp. AL-21.</title>
        <authorList>
            <consortium name="US DOE Joint Genome Institute"/>
            <person name="Lucas S."/>
            <person name="Copeland A."/>
            <person name="Lapidus A."/>
            <person name="Cheng J.-F."/>
            <person name="Goodwin L."/>
            <person name="Pitluck S."/>
            <person name="Chertkov O."/>
            <person name="Detter J.C."/>
            <person name="Han C."/>
            <person name="Tapia R."/>
            <person name="Land M."/>
            <person name="Hauser L."/>
            <person name="Kyrpides N."/>
            <person name="Ivanova N."/>
            <person name="Mikhailova N."/>
            <person name="Pagani I."/>
            <person name="Cadillo-Quiroz H."/>
            <person name="Imachi H."/>
            <person name="Zinder S."/>
            <person name="Liu W."/>
            <person name="Woyke T."/>
        </authorList>
    </citation>
    <scope>NUCLEOTIDE SEQUENCE [LARGE SCALE GENOMIC DNA]</scope>
    <source>
        <strain evidence="2">AL-21</strain>
    </source>
</reference>
<dbReference type="AlphaFoldDB" id="F0T8A4"/>
<proteinExistence type="predicted"/>
<accession>F0T8A4</accession>